<dbReference type="InterPro" id="IPR009028">
    <property type="entry name" value="Coatomer/calthrin_app_sub_C"/>
</dbReference>
<dbReference type="GO" id="GO:0005783">
    <property type="term" value="C:endoplasmic reticulum"/>
    <property type="evidence" value="ECO:0007669"/>
    <property type="project" value="TreeGrafter"/>
</dbReference>
<keyword evidence="7 12" id="KW-0931">ER-Golgi transport</keyword>
<dbReference type="GO" id="GO:0000139">
    <property type="term" value="C:Golgi membrane"/>
    <property type="evidence" value="ECO:0007669"/>
    <property type="project" value="UniProtKB-SubCell"/>
</dbReference>
<dbReference type="GO" id="GO:0006886">
    <property type="term" value="P:intracellular protein transport"/>
    <property type="evidence" value="ECO:0007669"/>
    <property type="project" value="InterPro"/>
</dbReference>
<dbReference type="Pfam" id="PF01602">
    <property type="entry name" value="Adaptin_N"/>
    <property type="match status" value="1"/>
</dbReference>
<keyword evidence="8 12" id="KW-0653">Protein transport</keyword>
<dbReference type="Gene3D" id="3.30.310.10">
    <property type="entry name" value="TATA-Binding Protein"/>
    <property type="match status" value="1"/>
</dbReference>
<gene>
    <name evidence="17" type="ORF">M0812_16871</name>
</gene>
<feature type="domain" description="Clathrin/coatomer adaptor adaptin-like N-terminal" evidence="14">
    <location>
        <begin position="19"/>
        <end position="534"/>
    </location>
</feature>
<comment type="function">
    <text evidence="12">The coatomer is a cytosolic protein complex that binds to dilysine motifs and reversibly associates with Golgi non-clathrin-coated vesicles, which further mediate biosynthetic protein transport from the ER, via the Golgi up to the trans Golgi network. Coatomer complex is required for budding from Golgi membranes, and is essential for the retrograde Golgi-to-ER transport of dilysine-tagged proteins.</text>
</comment>
<dbReference type="PIRSF" id="PIRSF037093">
    <property type="entry name" value="Coatomer_gamma_subunit"/>
    <property type="match status" value="1"/>
</dbReference>
<keyword evidence="10 12" id="KW-0472">Membrane</keyword>
<feature type="domain" description="Coatomer subunit gamma C-terminal" evidence="16">
    <location>
        <begin position="763"/>
        <end position="875"/>
    </location>
</feature>
<dbReference type="FunFam" id="1.25.10.10:FF:000071">
    <property type="entry name" value="Coatomer subunit gamma"/>
    <property type="match status" value="1"/>
</dbReference>
<keyword evidence="4 12" id="KW-0813">Transport</keyword>
<sequence>MSQRPKEDYLPFIGLDPSTVFQEARIFHDVTIKERQCINVLTKILYVLSQGYTKKIPKTEATEVFFGVTKLFHSKNLVLRRVIYLALKELATISDDVIIITQSLTRDINSQNTIFKANSIRVLCQILDKAMLSHVDRFFKQAVVDKNPHVAASALVSGHHIFRKAPELIKKWLSEIQRCLTSKDPMIQYLALGLAYKIKKHDRLAISKLLLKVIQSKNLGRLSHSLLIRMSSIVLKHETNEKRRNKIFHYFKTILQSKNEIILMEVTKAICRIQNAPENLLLLALEVLERFLSSSMKVLKFCSVRIVAELAKKSPDLVAMCNEQLEKLINDPNRTIATLAITTLLKTGNESSVDRLMNEINNIMSNIRDEFKITIVQAVGTLVIKFPAKHSMFLTFLSKSYRADGGFRFKKAIVDSFIKIVENVPQGKEDALYHLCEFVEDCDYVGLSCKILHLLGEEGPKTKNPTRYIGIIYNRTILEKAPIRASAISSLAKFAVLNPQLRSRILILIKKCLKDPNDEVRDRATLYYNLISKDHNKANELISEPLGVPLLSLEYTLREYRNNLTEIPFSLLTVPKKIPKEVLDKEEKTIKQQREKKAKKVDQLMNTKSTTKINQLIQQNPELSEFGKVFKVSKPIMLTEEETEYRVECVKLTFESHFVFQMKCMNTLETVALSNLVVEMDGGQDCPFELVKTVKIPLLAFNEPGICYICMKIPEEKKYPSVSFLNTLNFTTLDCDPETGEVLDYDEGYEDEYQIEDIQIALSDFIQPKKFNSFDQAWKKLTEKNAKEMSQTFSLSSMKDIKNSVSTMIDYLGMSACNDTDVVKKGSKKHLLLLAGSFVGNIPVLAKILMKLGDGAVQMKVLVKSTKEFACKAVLFMSEDRSLSSNTDRGNSSNFSDSDSGSQSNPNNSSEKEETSYDSNSSQQSSNEESVSDDSSKEEKKKKKKKKKKRKRN</sequence>
<keyword evidence="9 12" id="KW-0333">Golgi apparatus</keyword>
<evidence type="ECO:0000256" key="12">
    <source>
        <dbReference type="PIRNR" id="PIRNR037093"/>
    </source>
</evidence>
<dbReference type="Pfam" id="PF08752">
    <property type="entry name" value="COP-gamma_platf"/>
    <property type="match status" value="1"/>
</dbReference>
<evidence type="ECO:0000256" key="8">
    <source>
        <dbReference type="ARBA" id="ARBA00022927"/>
    </source>
</evidence>
<dbReference type="GO" id="GO:0006891">
    <property type="term" value="P:intra-Golgi vesicle-mediated transport"/>
    <property type="evidence" value="ECO:0007669"/>
    <property type="project" value="TreeGrafter"/>
</dbReference>
<comment type="similarity">
    <text evidence="2 12">Belongs to the COPG family.</text>
</comment>
<dbReference type="GO" id="GO:0030126">
    <property type="term" value="C:COPI vesicle coat"/>
    <property type="evidence" value="ECO:0007669"/>
    <property type="project" value="InterPro"/>
</dbReference>
<dbReference type="InterPro" id="IPR013041">
    <property type="entry name" value="Clathrin_app_Ig-like_sf"/>
</dbReference>
<feature type="domain" description="Coatomer gamma subunit appendage Ig-like subdomain" evidence="15">
    <location>
        <begin position="613"/>
        <end position="760"/>
    </location>
</feature>
<dbReference type="SUPFAM" id="SSF55711">
    <property type="entry name" value="Subdomain of clathrin and coatomer appendage domain"/>
    <property type="match status" value="1"/>
</dbReference>
<evidence type="ECO:0000256" key="7">
    <source>
        <dbReference type="ARBA" id="ARBA00022892"/>
    </source>
</evidence>
<keyword evidence="5 12" id="KW-0963">Cytoplasm</keyword>
<evidence type="ECO:0000256" key="13">
    <source>
        <dbReference type="SAM" id="MobiDB-lite"/>
    </source>
</evidence>
<comment type="caution">
    <text evidence="17">The sequence shown here is derived from an EMBL/GenBank/DDBJ whole genome shotgun (WGS) entry which is preliminary data.</text>
</comment>
<evidence type="ECO:0000256" key="1">
    <source>
        <dbReference type="ARBA" id="ARBA00004255"/>
    </source>
</evidence>
<dbReference type="InterPro" id="IPR037067">
    <property type="entry name" value="Coatomer_gsu_app_sf"/>
</dbReference>
<evidence type="ECO:0000256" key="6">
    <source>
        <dbReference type="ARBA" id="ARBA00022737"/>
    </source>
</evidence>
<dbReference type="InterPro" id="IPR011989">
    <property type="entry name" value="ARM-like"/>
</dbReference>
<dbReference type="FunFam" id="3.30.310.10:FF:000011">
    <property type="entry name" value="Coatomer subunit gamma"/>
    <property type="match status" value="1"/>
</dbReference>
<keyword evidence="6" id="KW-0677">Repeat</keyword>
<dbReference type="Gene3D" id="2.60.40.1480">
    <property type="entry name" value="Coatomer, gamma subunit, appendage domain"/>
    <property type="match status" value="1"/>
</dbReference>
<dbReference type="InterPro" id="IPR017106">
    <property type="entry name" value="Coatomer_gsu"/>
</dbReference>
<dbReference type="PANTHER" id="PTHR10261:SF0">
    <property type="entry name" value="COATOMER SUBUNIT GAMMA-2"/>
    <property type="match status" value="1"/>
</dbReference>
<dbReference type="InterPro" id="IPR013040">
    <property type="entry name" value="Coatomer_gsu_app_Ig-like_dom"/>
</dbReference>
<dbReference type="InterPro" id="IPR012295">
    <property type="entry name" value="TBP_dom_sf"/>
</dbReference>
<comment type="subunit">
    <text evidence="3">Oligomeric complex that consists of at least the alpha, beta, beta', gamma, delta, epsilon and zeta subunits.</text>
</comment>
<evidence type="ECO:0000256" key="5">
    <source>
        <dbReference type="ARBA" id="ARBA00022490"/>
    </source>
</evidence>
<evidence type="ECO:0000313" key="18">
    <source>
        <dbReference type="Proteomes" id="UP001146793"/>
    </source>
</evidence>
<keyword evidence="11 12" id="KW-0968">Cytoplasmic vesicle</keyword>
<evidence type="ECO:0000256" key="2">
    <source>
        <dbReference type="ARBA" id="ARBA00010720"/>
    </source>
</evidence>
<comment type="subcellular location">
    <subcellularLocation>
        <location evidence="12">Cytoplasm</location>
    </subcellularLocation>
    <subcellularLocation>
        <location evidence="1 12">Golgi apparatus membrane</location>
        <topology evidence="1 12">Peripheral membrane protein</topology>
        <orientation evidence="1 12">Cytoplasmic side</orientation>
    </subcellularLocation>
    <subcellularLocation>
        <location evidence="12">Cytoplasmic vesicle</location>
        <location evidence="12">COPI-coated vesicle membrane</location>
        <topology evidence="12">Peripheral membrane protein</topology>
        <orientation evidence="12">Cytoplasmic side</orientation>
    </subcellularLocation>
</comment>
<dbReference type="SUPFAM" id="SSF49348">
    <property type="entry name" value="Clathrin adaptor appendage domain"/>
    <property type="match status" value="1"/>
</dbReference>
<dbReference type="FunFam" id="2.60.40.1480:FF:000001">
    <property type="entry name" value="Coatomer subunit gamma"/>
    <property type="match status" value="1"/>
</dbReference>
<evidence type="ECO:0000313" key="17">
    <source>
        <dbReference type="EMBL" id="KAJ3437704.1"/>
    </source>
</evidence>
<dbReference type="GO" id="GO:0005198">
    <property type="term" value="F:structural molecule activity"/>
    <property type="evidence" value="ECO:0007669"/>
    <property type="project" value="InterPro"/>
</dbReference>
<feature type="compositionally biased region" description="Low complexity" evidence="13">
    <location>
        <begin position="891"/>
        <end position="909"/>
    </location>
</feature>
<name>A0AAV7Z9F1_9EUKA</name>
<dbReference type="InterPro" id="IPR002553">
    <property type="entry name" value="Clathrin/coatomer_adapt-like_N"/>
</dbReference>
<evidence type="ECO:0000256" key="11">
    <source>
        <dbReference type="ARBA" id="ARBA00023329"/>
    </source>
</evidence>
<dbReference type="InterPro" id="IPR016024">
    <property type="entry name" value="ARM-type_fold"/>
</dbReference>
<feature type="compositionally biased region" description="Low complexity" evidence="13">
    <location>
        <begin position="919"/>
        <end position="929"/>
    </location>
</feature>
<dbReference type="AlphaFoldDB" id="A0AAV7Z9F1"/>
<evidence type="ECO:0000256" key="3">
    <source>
        <dbReference type="ARBA" id="ARBA00011775"/>
    </source>
</evidence>
<reference evidence="17" key="1">
    <citation type="submission" date="2022-08" db="EMBL/GenBank/DDBJ databases">
        <title>Novel sulphate-reducing endosymbionts in the free-living metamonad Anaeramoeba.</title>
        <authorList>
            <person name="Jerlstrom-Hultqvist J."/>
            <person name="Cepicka I."/>
            <person name="Gallot-Lavallee L."/>
            <person name="Salas-Leiva D."/>
            <person name="Curtis B.A."/>
            <person name="Zahonova K."/>
            <person name="Pipaliya S."/>
            <person name="Dacks J."/>
            <person name="Roger A.J."/>
        </authorList>
    </citation>
    <scope>NUCLEOTIDE SEQUENCE</scope>
    <source>
        <strain evidence="17">Busselton2</strain>
    </source>
</reference>
<evidence type="ECO:0000256" key="9">
    <source>
        <dbReference type="ARBA" id="ARBA00023034"/>
    </source>
</evidence>
<dbReference type="Pfam" id="PF16381">
    <property type="entry name" value="Coatomer_g_Cpla"/>
    <property type="match status" value="1"/>
</dbReference>
<dbReference type="GO" id="GO:0005793">
    <property type="term" value="C:endoplasmic reticulum-Golgi intermediate compartment"/>
    <property type="evidence" value="ECO:0007669"/>
    <property type="project" value="TreeGrafter"/>
</dbReference>
<dbReference type="GO" id="GO:0006888">
    <property type="term" value="P:endoplasmic reticulum to Golgi vesicle-mediated transport"/>
    <property type="evidence" value="ECO:0007669"/>
    <property type="project" value="TreeGrafter"/>
</dbReference>
<dbReference type="GO" id="GO:0009306">
    <property type="term" value="P:protein secretion"/>
    <property type="evidence" value="ECO:0007669"/>
    <property type="project" value="TreeGrafter"/>
</dbReference>
<dbReference type="EMBL" id="JANTQA010000033">
    <property type="protein sequence ID" value="KAJ3437704.1"/>
    <property type="molecule type" value="Genomic_DNA"/>
</dbReference>
<evidence type="ECO:0000259" key="14">
    <source>
        <dbReference type="Pfam" id="PF01602"/>
    </source>
</evidence>
<organism evidence="17 18">
    <name type="scientific">Anaeramoeba flamelloides</name>
    <dbReference type="NCBI Taxonomy" id="1746091"/>
    <lineage>
        <taxon>Eukaryota</taxon>
        <taxon>Metamonada</taxon>
        <taxon>Anaeramoebidae</taxon>
        <taxon>Anaeramoeba</taxon>
    </lineage>
</organism>
<evidence type="ECO:0000259" key="16">
    <source>
        <dbReference type="Pfam" id="PF16381"/>
    </source>
</evidence>
<dbReference type="InterPro" id="IPR032154">
    <property type="entry name" value="Coatomer_g_Cpla"/>
</dbReference>
<dbReference type="Proteomes" id="UP001146793">
    <property type="component" value="Unassembled WGS sequence"/>
</dbReference>
<feature type="region of interest" description="Disordered" evidence="13">
    <location>
        <begin position="882"/>
        <end position="953"/>
    </location>
</feature>
<evidence type="ECO:0000256" key="4">
    <source>
        <dbReference type="ARBA" id="ARBA00022448"/>
    </source>
</evidence>
<dbReference type="SUPFAM" id="SSF48371">
    <property type="entry name" value="ARM repeat"/>
    <property type="match status" value="1"/>
</dbReference>
<evidence type="ECO:0000256" key="10">
    <source>
        <dbReference type="ARBA" id="ARBA00023136"/>
    </source>
</evidence>
<protein>
    <recommendedName>
        <fullName evidence="12">Coatomer subunit gamma</fullName>
    </recommendedName>
</protein>
<evidence type="ECO:0000259" key="15">
    <source>
        <dbReference type="Pfam" id="PF08752"/>
    </source>
</evidence>
<proteinExistence type="inferred from homology"/>
<dbReference type="PANTHER" id="PTHR10261">
    <property type="entry name" value="COATOMER SUBUNIT GAMMA"/>
    <property type="match status" value="1"/>
</dbReference>
<accession>A0AAV7Z9F1</accession>
<feature type="compositionally biased region" description="Basic residues" evidence="13">
    <location>
        <begin position="940"/>
        <end position="953"/>
    </location>
</feature>
<dbReference type="Gene3D" id="1.25.10.10">
    <property type="entry name" value="Leucine-rich Repeat Variant"/>
    <property type="match status" value="1"/>
</dbReference>